<evidence type="ECO:0000313" key="3">
    <source>
        <dbReference type="Proteomes" id="UP001642464"/>
    </source>
</evidence>
<proteinExistence type="predicted"/>
<keyword evidence="1" id="KW-1133">Transmembrane helix</keyword>
<keyword evidence="1" id="KW-0812">Transmembrane</keyword>
<feature type="transmembrane region" description="Helical" evidence="1">
    <location>
        <begin position="88"/>
        <end position="106"/>
    </location>
</feature>
<organism evidence="2 3">
    <name type="scientific">Durusdinium trenchii</name>
    <dbReference type="NCBI Taxonomy" id="1381693"/>
    <lineage>
        <taxon>Eukaryota</taxon>
        <taxon>Sar</taxon>
        <taxon>Alveolata</taxon>
        <taxon>Dinophyceae</taxon>
        <taxon>Suessiales</taxon>
        <taxon>Symbiodiniaceae</taxon>
        <taxon>Durusdinium</taxon>
    </lineage>
</organism>
<evidence type="ECO:0000256" key="1">
    <source>
        <dbReference type="SAM" id="Phobius"/>
    </source>
</evidence>
<keyword evidence="1" id="KW-0472">Membrane</keyword>
<protein>
    <recommendedName>
        <fullName evidence="4">Transmembrane protein</fullName>
    </recommendedName>
</protein>
<evidence type="ECO:0000313" key="2">
    <source>
        <dbReference type="EMBL" id="CAK9028641.1"/>
    </source>
</evidence>
<accession>A0ABP0KPT9</accession>
<name>A0ABP0KPT9_9DINO</name>
<evidence type="ECO:0008006" key="4">
    <source>
        <dbReference type="Google" id="ProtNLM"/>
    </source>
</evidence>
<gene>
    <name evidence="2" type="ORF">SCF082_LOCUS18453</name>
</gene>
<feature type="transmembrane region" description="Helical" evidence="1">
    <location>
        <begin position="18"/>
        <end position="37"/>
    </location>
</feature>
<dbReference type="Proteomes" id="UP001642464">
    <property type="component" value="Unassembled WGS sequence"/>
</dbReference>
<dbReference type="EMBL" id="CAXAMM010012337">
    <property type="protein sequence ID" value="CAK9028641.1"/>
    <property type="molecule type" value="Genomic_DNA"/>
</dbReference>
<reference evidence="2 3" key="1">
    <citation type="submission" date="2024-02" db="EMBL/GenBank/DDBJ databases">
        <authorList>
            <person name="Chen Y."/>
            <person name="Shah S."/>
            <person name="Dougan E. K."/>
            <person name="Thang M."/>
            <person name="Chan C."/>
        </authorList>
    </citation>
    <scope>NUCLEOTIDE SEQUENCE [LARGE SCALE GENOMIC DNA]</scope>
</reference>
<comment type="caution">
    <text evidence="2">The sequence shown here is derived from an EMBL/GenBank/DDBJ whole genome shotgun (WGS) entry which is preliminary data.</text>
</comment>
<keyword evidence="3" id="KW-1185">Reference proteome</keyword>
<sequence length="128" mass="13734">MAEEMQTCAALRVGPKRIIISVVAAAAISALLLYAGGQQSGSAPGILKKDDPITPKVYGTEPIERPSQWGHLMRKEAKEVVAVPTGRGPTMCAACIFSVLAIYSFGQQLRSAFQLLRQGFSQNDIKSK</sequence>